<evidence type="ECO:0000313" key="2">
    <source>
        <dbReference type="EMBL" id="CAG8974803.1"/>
    </source>
</evidence>
<dbReference type="Proteomes" id="UP000701801">
    <property type="component" value="Unassembled WGS sequence"/>
</dbReference>
<evidence type="ECO:0000256" key="1">
    <source>
        <dbReference type="SAM" id="SignalP"/>
    </source>
</evidence>
<protein>
    <submittedName>
        <fullName evidence="2">Uncharacterized protein</fullName>
    </submittedName>
</protein>
<feature type="chain" id="PRO_5040116439" evidence="1">
    <location>
        <begin position="23"/>
        <end position="224"/>
    </location>
</feature>
<gene>
    <name evidence="2" type="ORF">HYALB_00000416</name>
</gene>
<keyword evidence="1" id="KW-0732">Signal</keyword>
<dbReference type="AlphaFoldDB" id="A0A9N9PTS8"/>
<evidence type="ECO:0000313" key="3">
    <source>
        <dbReference type="Proteomes" id="UP000701801"/>
    </source>
</evidence>
<comment type="caution">
    <text evidence="2">The sequence shown here is derived from an EMBL/GenBank/DDBJ whole genome shotgun (WGS) entry which is preliminary data.</text>
</comment>
<reference evidence="2" key="1">
    <citation type="submission" date="2021-07" db="EMBL/GenBank/DDBJ databases">
        <authorList>
            <person name="Durling M."/>
        </authorList>
    </citation>
    <scope>NUCLEOTIDE SEQUENCE</scope>
</reference>
<dbReference type="OrthoDB" id="10290048at2759"/>
<sequence length="224" mass="25431">MKTTSIFATFAALAALPVLTAAYGPYKLPGNLSDGVHEVDLRSENPSPIFIRSFTEEKRHATNQNMTNTTNQWLGGGAVARQTPNNKKWTFQLPDSTIHNCSWAEINRQDYKSARQQLNPIIEEGGTIHPHRALIISLRGTVIYNLEKCTDPTYRLRIEEFNVIDEYHTAFCDDPDFNKSYVSWVVIKEWQRSYGRTNDGHEICGHKKTPDKLICPLKACHGQP</sequence>
<keyword evidence="3" id="KW-1185">Reference proteome</keyword>
<dbReference type="EMBL" id="CAJVRM010000116">
    <property type="protein sequence ID" value="CAG8974803.1"/>
    <property type="molecule type" value="Genomic_DNA"/>
</dbReference>
<feature type="signal peptide" evidence="1">
    <location>
        <begin position="1"/>
        <end position="22"/>
    </location>
</feature>
<name>A0A9N9PTS8_9HELO</name>
<organism evidence="2 3">
    <name type="scientific">Hymenoscyphus albidus</name>
    <dbReference type="NCBI Taxonomy" id="595503"/>
    <lineage>
        <taxon>Eukaryota</taxon>
        <taxon>Fungi</taxon>
        <taxon>Dikarya</taxon>
        <taxon>Ascomycota</taxon>
        <taxon>Pezizomycotina</taxon>
        <taxon>Leotiomycetes</taxon>
        <taxon>Helotiales</taxon>
        <taxon>Helotiaceae</taxon>
        <taxon>Hymenoscyphus</taxon>
    </lineage>
</organism>
<proteinExistence type="predicted"/>
<accession>A0A9N9PTS8</accession>